<evidence type="ECO:0000313" key="3">
    <source>
        <dbReference type="Proteomes" id="UP000281406"/>
    </source>
</evidence>
<sequence>MQNHQKTSGRRGPRDPVIQNLQMKHLDTEEQRDALAGSGLTEDEETKATSGPDEPVRAGGVMEGLVHDTEPFPGSTDFTSYKNAQT</sequence>
<feature type="region of interest" description="Disordered" evidence="1">
    <location>
        <begin position="1"/>
        <end position="86"/>
    </location>
</feature>
<dbReference type="OrthoDB" id="8985303at2759"/>
<accession>A0A3N0XEQ4</accession>
<proteinExistence type="predicted"/>
<reference evidence="2 3" key="1">
    <citation type="submission" date="2018-10" db="EMBL/GenBank/DDBJ databases">
        <title>Genome assembly for a Yunnan-Guizhou Plateau 3E fish, Anabarilius grahami (Regan), and its evolutionary and genetic applications.</title>
        <authorList>
            <person name="Jiang W."/>
        </authorList>
    </citation>
    <scope>NUCLEOTIDE SEQUENCE [LARGE SCALE GENOMIC DNA]</scope>
    <source>
        <strain evidence="2">AG-KIZ</strain>
        <tissue evidence="2">Muscle</tissue>
    </source>
</reference>
<feature type="compositionally biased region" description="Polar residues" evidence="1">
    <location>
        <begin position="76"/>
        <end position="86"/>
    </location>
</feature>
<dbReference type="AlphaFoldDB" id="A0A3N0XEQ4"/>
<name>A0A3N0XEQ4_ANAGA</name>
<dbReference type="Proteomes" id="UP000281406">
    <property type="component" value="Unassembled WGS sequence"/>
</dbReference>
<evidence type="ECO:0000313" key="2">
    <source>
        <dbReference type="EMBL" id="ROI15545.1"/>
    </source>
</evidence>
<protein>
    <submittedName>
        <fullName evidence="2">Uncharacterized protein</fullName>
    </submittedName>
</protein>
<keyword evidence="3" id="KW-1185">Reference proteome</keyword>
<feature type="compositionally biased region" description="Basic and acidic residues" evidence="1">
    <location>
        <begin position="24"/>
        <end position="33"/>
    </location>
</feature>
<comment type="caution">
    <text evidence="2">The sequence shown here is derived from an EMBL/GenBank/DDBJ whole genome shotgun (WGS) entry which is preliminary data.</text>
</comment>
<gene>
    <name evidence="2" type="ORF">DPX16_0777</name>
</gene>
<evidence type="ECO:0000256" key="1">
    <source>
        <dbReference type="SAM" id="MobiDB-lite"/>
    </source>
</evidence>
<organism evidence="2 3">
    <name type="scientific">Anabarilius grahami</name>
    <name type="common">Kanglang fish</name>
    <name type="synonym">Barilius grahami</name>
    <dbReference type="NCBI Taxonomy" id="495550"/>
    <lineage>
        <taxon>Eukaryota</taxon>
        <taxon>Metazoa</taxon>
        <taxon>Chordata</taxon>
        <taxon>Craniata</taxon>
        <taxon>Vertebrata</taxon>
        <taxon>Euteleostomi</taxon>
        <taxon>Actinopterygii</taxon>
        <taxon>Neopterygii</taxon>
        <taxon>Teleostei</taxon>
        <taxon>Ostariophysi</taxon>
        <taxon>Cypriniformes</taxon>
        <taxon>Xenocyprididae</taxon>
        <taxon>Xenocypridinae</taxon>
        <taxon>Xenocypridinae incertae sedis</taxon>
        <taxon>Anabarilius</taxon>
    </lineage>
</organism>
<dbReference type="EMBL" id="RJVU01079756">
    <property type="protein sequence ID" value="ROI15545.1"/>
    <property type="molecule type" value="Genomic_DNA"/>
</dbReference>